<feature type="transmembrane region" description="Helical" evidence="1">
    <location>
        <begin position="109"/>
        <end position="128"/>
    </location>
</feature>
<sequence>ISQSVTYCTCITTSILYNPELISTRAKCTDATVEAELANSSVRFLIRRVQLAYKNGRALFQKCWQALRLSRERDCAIPSCISVATRIQKLTYWKRLRIWHWPNKANGSMLFGVHCFMGVSYFLLYSVVDKRFIPYFIAEFQTTGKL</sequence>
<protein>
    <submittedName>
        <fullName evidence="2">Uncharacterized protein</fullName>
    </submittedName>
</protein>
<keyword evidence="1" id="KW-0812">Transmembrane</keyword>
<organism evidence="2 3">
    <name type="scientific">Trichuris suis</name>
    <name type="common">pig whipworm</name>
    <dbReference type="NCBI Taxonomy" id="68888"/>
    <lineage>
        <taxon>Eukaryota</taxon>
        <taxon>Metazoa</taxon>
        <taxon>Ecdysozoa</taxon>
        <taxon>Nematoda</taxon>
        <taxon>Enoplea</taxon>
        <taxon>Dorylaimia</taxon>
        <taxon>Trichinellida</taxon>
        <taxon>Trichuridae</taxon>
        <taxon>Trichuris</taxon>
    </lineage>
</organism>
<dbReference type="AlphaFoldDB" id="A0A085LRN7"/>
<keyword evidence="1" id="KW-0472">Membrane</keyword>
<keyword evidence="3" id="KW-1185">Reference proteome</keyword>
<dbReference type="Proteomes" id="UP000030764">
    <property type="component" value="Unassembled WGS sequence"/>
</dbReference>
<proteinExistence type="predicted"/>
<evidence type="ECO:0000313" key="2">
    <source>
        <dbReference type="EMBL" id="KFD47633.1"/>
    </source>
</evidence>
<keyword evidence="1" id="KW-1133">Transmembrane helix</keyword>
<feature type="non-terminal residue" evidence="2">
    <location>
        <position position="1"/>
    </location>
</feature>
<accession>A0A085LRN7</accession>
<evidence type="ECO:0000313" key="3">
    <source>
        <dbReference type="Proteomes" id="UP000030764"/>
    </source>
</evidence>
<gene>
    <name evidence="2" type="ORF">M513_11496</name>
</gene>
<evidence type="ECO:0000256" key="1">
    <source>
        <dbReference type="SAM" id="Phobius"/>
    </source>
</evidence>
<name>A0A085LRN7_9BILA</name>
<reference evidence="2 3" key="1">
    <citation type="journal article" date="2014" name="Nat. Genet.">
        <title>Genome and transcriptome of the porcine whipworm Trichuris suis.</title>
        <authorList>
            <person name="Jex A.R."/>
            <person name="Nejsum P."/>
            <person name="Schwarz E.M."/>
            <person name="Hu L."/>
            <person name="Young N.D."/>
            <person name="Hall R.S."/>
            <person name="Korhonen P.K."/>
            <person name="Liao S."/>
            <person name="Thamsborg S."/>
            <person name="Xia J."/>
            <person name="Xu P."/>
            <person name="Wang S."/>
            <person name="Scheerlinck J.P."/>
            <person name="Hofmann A."/>
            <person name="Sternberg P.W."/>
            <person name="Wang J."/>
            <person name="Gasser R.B."/>
        </authorList>
    </citation>
    <scope>NUCLEOTIDE SEQUENCE [LARGE SCALE GENOMIC DNA]</scope>
    <source>
        <strain evidence="2">DCEP-RM93M</strain>
    </source>
</reference>
<dbReference type="EMBL" id="KL363319">
    <property type="protein sequence ID" value="KFD47633.1"/>
    <property type="molecule type" value="Genomic_DNA"/>
</dbReference>